<name>W6PUW1_PENRF</name>
<dbReference type="Proteomes" id="UP000030686">
    <property type="component" value="Unassembled WGS sequence"/>
</dbReference>
<dbReference type="Pfam" id="PF23549">
    <property type="entry name" value="Zn_ribbon_GRF_2"/>
    <property type="match status" value="1"/>
</dbReference>
<sequence>MTVRKLQVTLSLDLASIRPIRLAPPPDTPPRCTRCDCLGSEKITRTTNRQGNAGRHYYKYLPCDKFLCFIDDRGNDPTNPSCHCEVSSKTYLAGSEKRVPRGLFFACRLGACDFHQPFRNSRGQHITVSSYDLADHLINLRLI</sequence>
<gene>
    <name evidence="2" type="ORF">PROQFM164_S01g001387</name>
</gene>
<feature type="domain" description="GRF-like zinc ribbon" evidence="1">
    <location>
        <begin position="29"/>
        <end position="73"/>
    </location>
</feature>
<reference evidence="2" key="1">
    <citation type="journal article" date="2014" name="Nat. Commun.">
        <title>Multiple recent horizontal transfers of a large genomic region in cheese making fungi.</title>
        <authorList>
            <person name="Cheeseman K."/>
            <person name="Ropars J."/>
            <person name="Renault P."/>
            <person name="Dupont J."/>
            <person name="Gouzy J."/>
            <person name="Branca A."/>
            <person name="Abraham A.L."/>
            <person name="Ceppi M."/>
            <person name="Conseiller E."/>
            <person name="Debuchy R."/>
            <person name="Malagnac F."/>
            <person name="Goarin A."/>
            <person name="Silar P."/>
            <person name="Lacoste S."/>
            <person name="Sallet E."/>
            <person name="Bensimon A."/>
            <person name="Giraud T."/>
            <person name="Brygoo Y."/>
        </authorList>
    </citation>
    <scope>NUCLEOTIDE SEQUENCE [LARGE SCALE GENOMIC DNA]</scope>
    <source>
        <strain evidence="2">FM164</strain>
    </source>
</reference>
<keyword evidence="3" id="KW-1185">Reference proteome</keyword>
<protein>
    <submittedName>
        <fullName evidence="2">Genomic scaffold, ProqFM164S01</fullName>
    </submittedName>
</protein>
<evidence type="ECO:0000313" key="3">
    <source>
        <dbReference type="Proteomes" id="UP000030686"/>
    </source>
</evidence>
<proteinExistence type="predicted"/>
<dbReference type="OMA" id="APRIWCG"/>
<dbReference type="OrthoDB" id="4274840at2759"/>
<evidence type="ECO:0000313" key="2">
    <source>
        <dbReference type="EMBL" id="CDM27576.1"/>
    </source>
</evidence>
<dbReference type="AlphaFoldDB" id="W6PUW1"/>
<dbReference type="EMBL" id="HG792015">
    <property type="protein sequence ID" value="CDM27576.1"/>
    <property type="molecule type" value="Genomic_DNA"/>
</dbReference>
<organism evidence="2 3">
    <name type="scientific">Penicillium roqueforti (strain FM164)</name>
    <dbReference type="NCBI Taxonomy" id="1365484"/>
    <lineage>
        <taxon>Eukaryota</taxon>
        <taxon>Fungi</taxon>
        <taxon>Dikarya</taxon>
        <taxon>Ascomycota</taxon>
        <taxon>Pezizomycotina</taxon>
        <taxon>Eurotiomycetes</taxon>
        <taxon>Eurotiomycetidae</taxon>
        <taxon>Eurotiales</taxon>
        <taxon>Aspergillaceae</taxon>
        <taxon>Penicillium</taxon>
    </lineage>
</organism>
<accession>W6PUW1</accession>
<evidence type="ECO:0000259" key="1">
    <source>
        <dbReference type="Pfam" id="PF23549"/>
    </source>
</evidence>
<dbReference type="InterPro" id="IPR056444">
    <property type="entry name" value="Zn_ribbon_GRF_2"/>
</dbReference>